<dbReference type="OrthoDB" id="9988752at2759"/>
<evidence type="ECO:0000256" key="1">
    <source>
        <dbReference type="PROSITE-ProRule" id="PRU00352"/>
    </source>
</evidence>
<dbReference type="GO" id="GO:0071526">
    <property type="term" value="P:semaphorin-plexin signaling pathway"/>
    <property type="evidence" value="ECO:0007669"/>
    <property type="project" value="TreeGrafter"/>
</dbReference>
<dbReference type="Proteomes" id="UP000699462">
    <property type="component" value="Unassembled WGS sequence"/>
</dbReference>
<evidence type="ECO:0000313" key="4">
    <source>
        <dbReference type="Proteomes" id="UP000699462"/>
    </source>
</evidence>
<dbReference type="PROSITE" id="PS51004">
    <property type="entry name" value="SEMA"/>
    <property type="match status" value="1"/>
</dbReference>
<dbReference type="PANTHER" id="PTHR11036">
    <property type="entry name" value="SEMAPHORIN"/>
    <property type="match status" value="1"/>
</dbReference>
<comment type="caution">
    <text evidence="3">The sequence shown here is derived from an EMBL/GenBank/DDBJ whole genome shotgun (WGS) entry which is preliminary data.</text>
</comment>
<dbReference type="InterPro" id="IPR027231">
    <property type="entry name" value="Semaphorin"/>
</dbReference>
<reference evidence="3 4" key="1">
    <citation type="submission" date="2019-07" db="EMBL/GenBank/DDBJ databases">
        <title>Annotation for the trematode Paragonimus westermani.</title>
        <authorList>
            <person name="Choi Y.-J."/>
        </authorList>
    </citation>
    <scope>NUCLEOTIDE SEQUENCE [LARGE SCALE GENOMIC DNA]</scope>
    <source>
        <strain evidence="3">180907_Pwestermani</strain>
    </source>
</reference>
<dbReference type="InterPro" id="IPR036352">
    <property type="entry name" value="Semap_dom_sf"/>
</dbReference>
<dbReference type="GO" id="GO:0030215">
    <property type="term" value="F:semaphorin receptor binding"/>
    <property type="evidence" value="ECO:0007669"/>
    <property type="project" value="InterPro"/>
</dbReference>
<dbReference type="GO" id="GO:0007411">
    <property type="term" value="P:axon guidance"/>
    <property type="evidence" value="ECO:0007669"/>
    <property type="project" value="TreeGrafter"/>
</dbReference>
<dbReference type="GO" id="GO:0045499">
    <property type="term" value="F:chemorepellent activity"/>
    <property type="evidence" value="ECO:0007669"/>
    <property type="project" value="TreeGrafter"/>
</dbReference>
<dbReference type="InterPro" id="IPR015943">
    <property type="entry name" value="WD40/YVTN_repeat-like_dom_sf"/>
</dbReference>
<gene>
    <name evidence="3" type="ORF">P879_10261</name>
</gene>
<dbReference type="EMBL" id="JTDF01007386">
    <property type="protein sequence ID" value="KAF8565048.1"/>
    <property type="molecule type" value="Genomic_DNA"/>
</dbReference>
<dbReference type="GO" id="GO:0030335">
    <property type="term" value="P:positive regulation of cell migration"/>
    <property type="evidence" value="ECO:0007669"/>
    <property type="project" value="TreeGrafter"/>
</dbReference>
<proteinExistence type="predicted"/>
<comment type="caution">
    <text evidence="1">Lacks conserved residue(s) required for the propagation of feature annotation.</text>
</comment>
<organism evidence="3 4">
    <name type="scientific">Paragonimus westermani</name>
    <dbReference type="NCBI Taxonomy" id="34504"/>
    <lineage>
        <taxon>Eukaryota</taxon>
        <taxon>Metazoa</taxon>
        <taxon>Spiralia</taxon>
        <taxon>Lophotrochozoa</taxon>
        <taxon>Platyhelminthes</taxon>
        <taxon>Trematoda</taxon>
        <taxon>Digenea</taxon>
        <taxon>Plagiorchiida</taxon>
        <taxon>Troglotremata</taxon>
        <taxon>Troglotrematidae</taxon>
        <taxon>Paragonimus</taxon>
    </lineage>
</organism>
<dbReference type="InterPro" id="IPR001627">
    <property type="entry name" value="Semap_dom"/>
</dbReference>
<dbReference type="Pfam" id="PF01403">
    <property type="entry name" value="Sema"/>
    <property type="match status" value="1"/>
</dbReference>
<accession>A0A8T0DDV8</accession>
<keyword evidence="4" id="KW-1185">Reference proteome</keyword>
<evidence type="ECO:0000259" key="2">
    <source>
        <dbReference type="PROSITE" id="PS51004"/>
    </source>
</evidence>
<sequence length="229" mass="26051">MVISRVGRVCLSDKGGRDGRLRSFAKATIVCPSKTRSQAESTALVHREVTAVYVDQSTKTMFAVFTTPRTMPPSSSVCAYRLTDIEDVFKGPFYTSNGEPTKFNNANDCEKSNLPTTSLEHHQMYRTVRPKLDQSIMRKEKVRWSNLVVDWMPTTLKTDNNLILFTVDPDRQIISKWHHFKGETCLIEELRVLRTPPRTADTDGERVLRLELIRAGQAKEVRNTSFNVG</sequence>
<dbReference type="AlphaFoldDB" id="A0A8T0DDV8"/>
<dbReference type="Gene3D" id="2.130.10.10">
    <property type="entry name" value="YVTN repeat-like/Quinoprotein amine dehydrogenase"/>
    <property type="match status" value="1"/>
</dbReference>
<dbReference type="SUPFAM" id="SSF101912">
    <property type="entry name" value="Sema domain"/>
    <property type="match status" value="1"/>
</dbReference>
<dbReference type="GO" id="GO:0005886">
    <property type="term" value="C:plasma membrane"/>
    <property type="evidence" value="ECO:0007669"/>
    <property type="project" value="TreeGrafter"/>
</dbReference>
<evidence type="ECO:0000313" key="3">
    <source>
        <dbReference type="EMBL" id="KAF8565048.1"/>
    </source>
</evidence>
<name>A0A8T0DDV8_9TREM</name>
<dbReference type="PANTHER" id="PTHR11036:SF127">
    <property type="entry name" value="SEMAPHORIN-1A"/>
    <property type="match status" value="1"/>
</dbReference>
<feature type="domain" description="Sema" evidence="2">
    <location>
        <begin position="1"/>
        <end position="229"/>
    </location>
</feature>
<protein>
    <recommendedName>
        <fullName evidence="2">Sema domain-containing protein</fullName>
    </recommendedName>
</protein>